<evidence type="ECO:0000256" key="1">
    <source>
        <dbReference type="SAM" id="MobiDB-lite"/>
    </source>
</evidence>
<name>A0A836B5Y0_9CHLO</name>
<feature type="compositionally biased region" description="Low complexity" evidence="1">
    <location>
        <begin position="325"/>
        <end position="335"/>
    </location>
</feature>
<organism evidence="2 3">
    <name type="scientific">Chlamydomonas schloesseri</name>
    <dbReference type="NCBI Taxonomy" id="2026947"/>
    <lineage>
        <taxon>Eukaryota</taxon>
        <taxon>Viridiplantae</taxon>
        <taxon>Chlorophyta</taxon>
        <taxon>core chlorophytes</taxon>
        <taxon>Chlorophyceae</taxon>
        <taxon>CS clade</taxon>
        <taxon>Chlamydomonadales</taxon>
        <taxon>Chlamydomonadaceae</taxon>
        <taxon>Chlamydomonas</taxon>
    </lineage>
</organism>
<proteinExistence type="predicted"/>
<sequence>MNDDDSVYTLGSLSHTSMLSSAPASESAAGAATAAATPDGGLAGALSPQQRSALVALACPDLPPSALSGRLHLQAQQRARSALGRHERTCAFGYRPHLRAAATARAVLAAGAGLAPADEAAAARERQAVQQARSEEGTWGELLQAAHRLARGTAVAAADAGEQLDVGQHLLRMADLVNKIDVDEVVRSMAARQASSASEAAERQQVTACGRVLWGPVEGVAVASWLVAKHAAETLPARAVLLLHCHVAVARPLASYEELLGKDAGAVAESRTSGRGEDEPQIRPGGLKCGTYMARAAALAGALWRYWGRPQPAVPGGTSGGGGPTDTAGLHGALQALPPPPGPYPLLCSDLSVLANVVAAAQTLVLQQAPGIAEAAAGAAGVLAALTRPDVLWRAALALSIDLSRVHDVTSHRALQGGITRQFVMDIAKALSSLPAAAAATTGGAAQPQQLMATQAVGPAVCDSGGEAGGHSGGQQLRLELEELRRAWEREQDVPRKYVRRARLELAKGEERLLLLQRRAAAGKAPADDAQQLGKTVAESRRDVIGLEVRCQAGECLVSAAFDALLQRPPPPPAAMAQAAPQAFASTAAAPARVAAAAAAATATPAGVALPRPQRPQVFLLPAGAKEELEHCTSSLRSVQGEPLSGPELRAAFTWSGHESADRESVARAMVGALAPCWEARAEVELAGRGRHVGHSTLPAADPQAAPLPSAVSGPSSPSGGSPSTCSHRHSPSSLVLQGAPAICYSLARTAAVNYVLDKVARGLAVLAASAAESSSDAVGLSSPSMVAVADRLQHLLPQYQRACGWPLVMTLSRSDEAKAGRAEQQAGGVSEELLQQLPPLSGSRHIPELLRQSARLVATWTAQPPPRTRQPPYQAARELRQEPDGGGGCTLQVAVARRLAPTAVPQLSIARGSPTELGCALELADDVLRNHSLRAVQLRPVGDLPTTTLAVMLAGLADVNGATRGASSELVVVPVLDAATMGAGECKEAQLRLMGIVGLVLRDLTRPTALRQQQGAAPAAGGGAAGPLLFCARQLRGDWHHRLPLALNRAVCRVLQLGYHKIGWTLSDLSPQQQWLAQGSGGTPLHHGTVPASWDPAQLLAIEAAGRYVQTVVLPAARSAQERADGLHIYGAPPAAAAAARALAGSLALLGDALTQLRLAAAVNIHEKGDGYERFLCVAKQTQASGHTDPLWALVAGGGRAGGAGSGYGGVPGHSPQSLQLLVAEAAHGRPTELLEGSPDTSGMYELD</sequence>
<feature type="compositionally biased region" description="Low complexity" evidence="1">
    <location>
        <begin position="699"/>
        <end position="724"/>
    </location>
</feature>
<keyword evidence="3" id="KW-1185">Reference proteome</keyword>
<gene>
    <name evidence="2" type="ORF">HYH02_006764</name>
</gene>
<feature type="region of interest" description="Disordered" evidence="1">
    <location>
        <begin position="314"/>
        <end position="335"/>
    </location>
</feature>
<evidence type="ECO:0000313" key="3">
    <source>
        <dbReference type="Proteomes" id="UP000613740"/>
    </source>
</evidence>
<dbReference type="EMBL" id="JAEHOD010000018">
    <property type="protein sequence ID" value="KAG2448179.1"/>
    <property type="molecule type" value="Genomic_DNA"/>
</dbReference>
<evidence type="ECO:0000313" key="2">
    <source>
        <dbReference type="EMBL" id="KAG2448179.1"/>
    </source>
</evidence>
<accession>A0A836B5Y0</accession>
<dbReference type="AlphaFoldDB" id="A0A836B5Y0"/>
<protein>
    <submittedName>
        <fullName evidence="2">Uncharacterized protein</fullName>
    </submittedName>
</protein>
<dbReference type="Proteomes" id="UP000613740">
    <property type="component" value="Unassembled WGS sequence"/>
</dbReference>
<comment type="caution">
    <text evidence="2">The sequence shown here is derived from an EMBL/GenBank/DDBJ whole genome shotgun (WGS) entry which is preliminary data.</text>
</comment>
<reference evidence="2" key="1">
    <citation type="journal article" date="2020" name="bioRxiv">
        <title>Comparative genomics of Chlamydomonas.</title>
        <authorList>
            <person name="Craig R.J."/>
            <person name="Hasan A.R."/>
            <person name="Ness R.W."/>
            <person name="Keightley P.D."/>
        </authorList>
    </citation>
    <scope>NUCLEOTIDE SEQUENCE</scope>
    <source>
        <strain evidence="2">CCAP 11/173</strain>
    </source>
</reference>
<feature type="region of interest" description="Disordered" evidence="1">
    <location>
        <begin position="693"/>
        <end position="732"/>
    </location>
</feature>